<sequence length="138" mass="15397">MIHMTGIIIATHGNMAKAMLESAELIVGKQENVETLGLNHGDSIDEFSRRLEDRIEKYKDEGVLVLLDFYGGTPFNTSAIIINKFAKVCELECLTGVNLPMLLELFLNRDTMKLKDLKNLCEEVGISGIKDVKTVLKL</sequence>
<keyword evidence="4" id="KW-0762">Sugar transport</keyword>
<keyword evidence="2" id="KW-0813">Transport</keyword>
<dbReference type="Pfam" id="PF03610">
    <property type="entry name" value="EIIA-man"/>
    <property type="match status" value="1"/>
</dbReference>
<evidence type="ECO:0000313" key="10">
    <source>
        <dbReference type="Proteomes" id="UP000002068"/>
    </source>
</evidence>
<reference evidence="9 10" key="1">
    <citation type="journal article" date="2009" name="Genome Biol.">
        <title>Comparative genome and phenotypic analysis of Clostridium difficile 027 strains provides insight into the evolution of a hypervirulent bacterium.</title>
        <authorList>
            <person name="Stabler R.A."/>
            <person name="He M."/>
            <person name="Dawson L."/>
            <person name="Martin M."/>
            <person name="Valiente E."/>
            <person name="Corton C."/>
            <person name="Lawley T.D."/>
            <person name="Sebaihia M."/>
            <person name="Quail M.A."/>
            <person name="Rose G."/>
            <person name="Gerding D.N."/>
            <person name="Gibert M."/>
            <person name="Popoff M.R."/>
            <person name="Parkhill J."/>
            <person name="Dougan G."/>
            <person name="Wren B.W."/>
        </authorList>
    </citation>
    <scope>NUCLEOTIDE SEQUENCE [LARGE SCALE GENOMIC DNA]</scope>
    <source>
        <strain evidence="9 10">CD196</strain>
    </source>
</reference>
<keyword evidence="6" id="KW-0598">Phosphotransferase system</keyword>
<dbReference type="AlphaFoldDB" id="A0A0H3MZ93"/>
<evidence type="ECO:0000256" key="4">
    <source>
        <dbReference type="ARBA" id="ARBA00022597"/>
    </source>
</evidence>
<dbReference type="SUPFAM" id="SSF53062">
    <property type="entry name" value="PTS system fructose IIA component-like"/>
    <property type="match status" value="1"/>
</dbReference>
<evidence type="ECO:0000259" key="8">
    <source>
        <dbReference type="PROSITE" id="PS51096"/>
    </source>
</evidence>
<accession>A0A0H3MZ93</accession>
<dbReference type="PANTHER" id="PTHR33799:SF1">
    <property type="entry name" value="PTS SYSTEM MANNOSE-SPECIFIC EIIAB COMPONENT-RELATED"/>
    <property type="match status" value="1"/>
</dbReference>
<dbReference type="InterPro" id="IPR033887">
    <property type="entry name" value="PTS_IIA_man"/>
</dbReference>
<dbReference type="InterPro" id="IPR004701">
    <property type="entry name" value="PTS_EIIA_man-typ"/>
</dbReference>
<evidence type="ECO:0000256" key="6">
    <source>
        <dbReference type="ARBA" id="ARBA00022683"/>
    </source>
</evidence>
<comment type="subcellular location">
    <subcellularLocation>
        <location evidence="1">Cytoplasm</location>
    </subcellularLocation>
</comment>
<dbReference type="Gene3D" id="3.40.50.510">
    <property type="entry name" value="Phosphotransferase system, mannose-type IIA component"/>
    <property type="match status" value="1"/>
</dbReference>
<evidence type="ECO:0000256" key="7">
    <source>
        <dbReference type="ARBA" id="ARBA00022777"/>
    </source>
</evidence>
<dbReference type="GO" id="GO:0016301">
    <property type="term" value="F:kinase activity"/>
    <property type="evidence" value="ECO:0007669"/>
    <property type="project" value="UniProtKB-KW"/>
</dbReference>
<dbReference type="CDD" id="cd00006">
    <property type="entry name" value="PTS_IIA_man"/>
    <property type="match status" value="1"/>
</dbReference>
<feature type="domain" description="PTS EIIA type-4" evidence="8">
    <location>
        <begin position="4"/>
        <end position="129"/>
    </location>
</feature>
<gene>
    <name evidence="9" type="ordered locus">CD196_0448</name>
</gene>
<name>A0A0H3MZ93_CLODC</name>
<dbReference type="GO" id="GO:0005737">
    <property type="term" value="C:cytoplasm"/>
    <property type="evidence" value="ECO:0007669"/>
    <property type="project" value="UniProtKB-SubCell"/>
</dbReference>
<evidence type="ECO:0000313" key="9">
    <source>
        <dbReference type="EMBL" id="CBA60875.1"/>
    </source>
</evidence>
<dbReference type="RefSeq" id="WP_009892652.1">
    <property type="nucleotide sequence ID" value="NC_013315.1"/>
</dbReference>
<evidence type="ECO:0000256" key="3">
    <source>
        <dbReference type="ARBA" id="ARBA00022490"/>
    </source>
</evidence>
<dbReference type="GO" id="GO:0016020">
    <property type="term" value="C:membrane"/>
    <property type="evidence" value="ECO:0007669"/>
    <property type="project" value="InterPro"/>
</dbReference>
<dbReference type="KEGG" id="cdc:CD196_0448"/>
<dbReference type="GO" id="GO:0009401">
    <property type="term" value="P:phosphoenolpyruvate-dependent sugar phosphotransferase system"/>
    <property type="evidence" value="ECO:0007669"/>
    <property type="project" value="UniProtKB-KW"/>
</dbReference>
<dbReference type="EMBL" id="FN538970">
    <property type="protein sequence ID" value="CBA60875.1"/>
    <property type="molecule type" value="Genomic_DNA"/>
</dbReference>
<dbReference type="HOGENOM" id="CLU_123235_1_1_9"/>
<evidence type="ECO:0000256" key="5">
    <source>
        <dbReference type="ARBA" id="ARBA00022679"/>
    </source>
</evidence>
<dbReference type="InterPro" id="IPR051471">
    <property type="entry name" value="Bacterial_PTS_sugar_comp"/>
</dbReference>
<keyword evidence="5" id="KW-0808">Transferase</keyword>
<proteinExistence type="predicted"/>
<keyword evidence="3" id="KW-0963">Cytoplasm</keyword>
<dbReference type="PROSITE" id="PS51096">
    <property type="entry name" value="PTS_EIIA_TYPE_4"/>
    <property type="match status" value="1"/>
</dbReference>
<dbReference type="InterPro" id="IPR036662">
    <property type="entry name" value="PTS_EIIA_man-typ_sf"/>
</dbReference>
<evidence type="ECO:0000256" key="1">
    <source>
        <dbReference type="ARBA" id="ARBA00004496"/>
    </source>
</evidence>
<keyword evidence="7" id="KW-0418">Kinase</keyword>
<dbReference type="Proteomes" id="UP000002068">
    <property type="component" value="Chromosome"/>
</dbReference>
<dbReference type="PANTHER" id="PTHR33799">
    <property type="entry name" value="PTS PERMEASE-RELATED-RELATED"/>
    <property type="match status" value="1"/>
</dbReference>
<evidence type="ECO:0000256" key="2">
    <source>
        <dbReference type="ARBA" id="ARBA00022448"/>
    </source>
</evidence>
<protein>
    <submittedName>
        <fullName evidence="9">PTS system, IIa component</fullName>
    </submittedName>
</protein>
<organism evidence="9 10">
    <name type="scientific">Clostridioides difficile (strain CD196)</name>
    <name type="common">Peptoclostridium difficile</name>
    <dbReference type="NCBI Taxonomy" id="645462"/>
    <lineage>
        <taxon>Bacteria</taxon>
        <taxon>Bacillati</taxon>
        <taxon>Bacillota</taxon>
        <taxon>Clostridia</taxon>
        <taxon>Peptostreptococcales</taxon>
        <taxon>Peptostreptococcaceae</taxon>
        <taxon>Clostridioides</taxon>
    </lineage>
</organism>